<evidence type="ECO:0000256" key="7">
    <source>
        <dbReference type="ARBA" id="ARBA00023295"/>
    </source>
</evidence>
<dbReference type="PANTHER" id="PTHR39730:SF1">
    <property type="entry name" value="ENDOGLUCANASE 1"/>
    <property type="match status" value="1"/>
</dbReference>
<evidence type="ECO:0000256" key="5">
    <source>
        <dbReference type="ARBA" id="ARBA00023001"/>
    </source>
</evidence>
<dbReference type="SUPFAM" id="SSF50685">
    <property type="entry name" value="Barwin-like endoglucanases"/>
    <property type="match status" value="1"/>
</dbReference>
<evidence type="ECO:0000256" key="2">
    <source>
        <dbReference type="ARBA" id="ARBA00007793"/>
    </source>
</evidence>
<feature type="chain" id="PRO_5021950090" description="cellulase" evidence="9">
    <location>
        <begin position="20"/>
        <end position="458"/>
    </location>
</feature>
<evidence type="ECO:0000256" key="9">
    <source>
        <dbReference type="SAM" id="SignalP"/>
    </source>
</evidence>
<gene>
    <name evidence="11" type="ORF">TCAL_05804</name>
</gene>
<evidence type="ECO:0000256" key="6">
    <source>
        <dbReference type="ARBA" id="ARBA00023277"/>
    </source>
</evidence>
<organism evidence="11 12">
    <name type="scientific">Tigriopus californicus</name>
    <name type="common">Marine copepod</name>
    <dbReference type="NCBI Taxonomy" id="6832"/>
    <lineage>
        <taxon>Eukaryota</taxon>
        <taxon>Metazoa</taxon>
        <taxon>Ecdysozoa</taxon>
        <taxon>Arthropoda</taxon>
        <taxon>Crustacea</taxon>
        <taxon>Multicrustacea</taxon>
        <taxon>Hexanauplia</taxon>
        <taxon>Copepoda</taxon>
        <taxon>Harpacticoida</taxon>
        <taxon>Harpacticidae</taxon>
        <taxon>Tigriopus</taxon>
    </lineage>
</organism>
<evidence type="ECO:0000256" key="3">
    <source>
        <dbReference type="ARBA" id="ARBA00012601"/>
    </source>
</evidence>
<comment type="caution">
    <text evidence="11">The sequence shown here is derived from an EMBL/GenBank/DDBJ whole genome shotgun (WGS) entry which is preliminary data.</text>
</comment>
<dbReference type="STRING" id="6832.A0A553PNW7"/>
<sequence>MIKAVLFFSLALAAGSSHAQDCNFYQSESDNCANGCGACFNPNGRSTSNGYDVVMCPSGESYGYYCNPEGGSFACMDWTFGSARMKQQEETFNQRMRDEGKAAGDVWFGVGTFGTTEDAMQGLGNCYRLKVRDTNCGNLEGGALLEREIIAQSINTGHDVANIQFDLQMGNGGTGAFNNCAGSSWSMFPGQFIESIWGAQYGGCSYRDSSEGSPSCDDLPELPQDSSAMSAQGDNLVDLCKYSFDKRVRLGSSNPTIVDMARVECPAELVELTQIKRSDDPKTFEITEANRPGPYQNNPVIEPCRCSCGSNECTYCLTRMMDCRKPSAGFIDNLQTNLLEDGMKVVQPCTSDGYTRIDNKCGCLTLDLIELVLAKGSSNGQDCNFYHSELDNYANGCGACFNPNCRSTSNGYDVVMCPSVQRDTNCGNLLEREIIAQSINAGHDVVNILFDLQMGKVE</sequence>
<protein>
    <recommendedName>
        <fullName evidence="3">cellulase</fullName>
        <ecNumber evidence="3">3.2.1.4</ecNumber>
    </recommendedName>
</protein>
<dbReference type="InterPro" id="IPR036908">
    <property type="entry name" value="RlpA-like_sf"/>
</dbReference>
<evidence type="ECO:0000259" key="10">
    <source>
        <dbReference type="Pfam" id="PF02015"/>
    </source>
</evidence>
<accession>A0A553PNW7</accession>
<evidence type="ECO:0000256" key="4">
    <source>
        <dbReference type="ARBA" id="ARBA00022801"/>
    </source>
</evidence>
<evidence type="ECO:0000313" key="11">
    <source>
        <dbReference type="EMBL" id="TRY79371.1"/>
    </source>
</evidence>
<feature type="domain" description="Glycosyl hydrolases family 45 active site" evidence="10">
    <location>
        <begin position="106"/>
        <end position="235"/>
    </location>
</feature>
<dbReference type="Proteomes" id="UP000318571">
    <property type="component" value="Chromosome 6"/>
</dbReference>
<keyword evidence="9" id="KW-0732">Signal</keyword>
<keyword evidence="12" id="KW-1185">Reference proteome</keyword>
<dbReference type="InterPro" id="IPR000334">
    <property type="entry name" value="Glyco_hydro_45"/>
</dbReference>
<dbReference type="Gene3D" id="2.40.40.10">
    <property type="entry name" value="RlpA-like domain"/>
    <property type="match status" value="1"/>
</dbReference>
<keyword evidence="8" id="KW-0624">Polysaccharide degradation</keyword>
<dbReference type="AlphaFoldDB" id="A0A553PNW7"/>
<dbReference type="InterPro" id="IPR052288">
    <property type="entry name" value="GH45_Enzymes"/>
</dbReference>
<comment type="similarity">
    <text evidence="2">Belongs to the glycosyl hydrolase 45 (cellulase K) family.</text>
</comment>
<name>A0A553PNW7_TIGCA</name>
<feature type="signal peptide" evidence="9">
    <location>
        <begin position="1"/>
        <end position="19"/>
    </location>
</feature>
<dbReference type="EMBL" id="VCGU01000002">
    <property type="protein sequence ID" value="TRY79371.1"/>
    <property type="molecule type" value="Genomic_DNA"/>
</dbReference>
<keyword evidence="4" id="KW-0378">Hydrolase</keyword>
<dbReference type="EC" id="3.2.1.4" evidence="3"/>
<evidence type="ECO:0000256" key="1">
    <source>
        <dbReference type="ARBA" id="ARBA00000966"/>
    </source>
</evidence>
<reference evidence="11 12" key="1">
    <citation type="journal article" date="2018" name="Nat. Ecol. Evol.">
        <title>Genomic signatures of mitonuclear coevolution across populations of Tigriopus californicus.</title>
        <authorList>
            <person name="Barreto F.S."/>
            <person name="Watson E.T."/>
            <person name="Lima T.G."/>
            <person name="Willett C.S."/>
            <person name="Edmands S."/>
            <person name="Li W."/>
            <person name="Burton R.S."/>
        </authorList>
    </citation>
    <scope>NUCLEOTIDE SEQUENCE [LARGE SCALE GENOMIC DNA]</scope>
    <source>
        <strain evidence="11 12">San Diego</strain>
    </source>
</reference>
<dbReference type="GO" id="GO:0030245">
    <property type="term" value="P:cellulose catabolic process"/>
    <property type="evidence" value="ECO:0007669"/>
    <property type="project" value="UniProtKB-KW"/>
</dbReference>
<keyword evidence="6" id="KW-0119">Carbohydrate metabolism</keyword>
<comment type="catalytic activity">
    <reaction evidence="1">
        <text>Endohydrolysis of (1-&gt;4)-beta-D-glucosidic linkages in cellulose, lichenin and cereal beta-D-glucans.</text>
        <dbReference type="EC" id="3.2.1.4"/>
    </reaction>
</comment>
<evidence type="ECO:0000313" key="12">
    <source>
        <dbReference type="Proteomes" id="UP000318571"/>
    </source>
</evidence>
<keyword evidence="7" id="KW-0326">Glycosidase</keyword>
<dbReference type="GO" id="GO:0008810">
    <property type="term" value="F:cellulase activity"/>
    <property type="evidence" value="ECO:0007669"/>
    <property type="project" value="UniProtKB-EC"/>
</dbReference>
<dbReference type="Pfam" id="PF02015">
    <property type="entry name" value="Glyco_hydro_45"/>
    <property type="match status" value="1"/>
</dbReference>
<keyword evidence="5" id="KW-0136">Cellulose degradation</keyword>
<proteinExistence type="inferred from homology"/>
<dbReference type="PANTHER" id="PTHR39730">
    <property type="entry name" value="ENDOGLUCANASE 1"/>
    <property type="match status" value="1"/>
</dbReference>
<evidence type="ECO:0000256" key="8">
    <source>
        <dbReference type="ARBA" id="ARBA00023326"/>
    </source>
</evidence>